<dbReference type="InterPro" id="IPR029058">
    <property type="entry name" value="AB_hydrolase_fold"/>
</dbReference>
<feature type="domain" description="AB hydrolase-1" evidence="2">
    <location>
        <begin position="46"/>
        <end position="287"/>
    </location>
</feature>
<comment type="caution">
    <text evidence="3">The sequence shown here is derived from an EMBL/GenBank/DDBJ whole genome shotgun (WGS) entry which is preliminary data.</text>
</comment>
<dbReference type="EMBL" id="JBHSPR010000013">
    <property type="protein sequence ID" value="MFC6018199.1"/>
    <property type="molecule type" value="Genomic_DNA"/>
</dbReference>
<dbReference type="InterPro" id="IPR051340">
    <property type="entry name" value="Haloalkane_dehalogenase"/>
</dbReference>
<evidence type="ECO:0000256" key="1">
    <source>
        <dbReference type="ARBA" id="ARBA00022801"/>
    </source>
</evidence>
<accession>A0ABW1KBK0</accession>
<keyword evidence="1 3" id="KW-0378">Hydrolase</keyword>
<dbReference type="SUPFAM" id="SSF53474">
    <property type="entry name" value="alpha/beta-Hydrolases"/>
    <property type="match status" value="1"/>
</dbReference>
<dbReference type="RefSeq" id="WP_377423343.1">
    <property type="nucleotide sequence ID" value="NZ_JBHSPR010000013.1"/>
</dbReference>
<evidence type="ECO:0000259" key="2">
    <source>
        <dbReference type="Pfam" id="PF00561"/>
    </source>
</evidence>
<dbReference type="PANTHER" id="PTHR42977">
    <property type="entry name" value="HYDROLASE-RELATED"/>
    <property type="match status" value="1"/>
</dbReference>
<organism evidence="3 4">
    <name type="scientific">Plantactinospora solaniradicis</name>
    <dbReference type="NCBI Taxonomy" id="1723736"/>
    <lineage>
        <taxon>Bacteria</taxon>
        <taxon>Bacillati</taxon>
        <taxon>Actinomycetota</taxon>
        <taxon>Actinomycetes</taxon>
        <taxon>Micromonosporales</taxon>
        <taxon>Micromonosporaceae</taxon>
        <taxon>Plantactinospora</taxon>
    </lineage>
</organism>
<dbReference type="Gene3D" id="3.40.50.1820">
    <property type="entry name" value="alpha/beta hydrolase"/>
    <property type="match status" value="1"/>
</dbReference>
<dbReference type="PANTHER" id="PTHR42977:SF3">
    <property type="entry name" value="AB HYDROLASE-1 DOMAIN-CONTAINING PROTEIN"/>
    <property type="match status" value="1"/>
</dbReference>
<keyword evidence="4" id="KW-1185">Reference proteome</keyword>
<reference evidence="4" key="1">
    <citation type="journal article" date="2019" name="Int. J. Syst. Evol. Microbiol.">
        <title>The Global Catalogue of Microorganisms (GCM) 10K type strain sequencing project: providing services to taxonomists for standard genome sequencing and annotation.</title>
        <authorList>
            <consortium name="The Broad Institute Genomics Platform"/>
            <consortium name="The Broad Institute Genome Sequencing Center for Infectious Disease"/>
            <person name="Wu L."/>
            <person name="Ma J."/>
        </authorList>
    </citation>
    <scope>NUCLEOTIDE SEQUENCE [LARGE SCALE GENOMIC DNA]</scope>
    <source>
        <strain evidence="4">ZS-35-S2</strain>
    </source>
</reference>
<sequence>MTKMQFRPSTMNKVQSIPSSVAHRRATAAGIEVFYREAGMVGAPKLLLLHGYPASSHQYRNLMPALADRFHLLAPDYPGFGNTGVPDPSNFAYTFDHLAEVVDQLINQIGFTGPMGIYMEGYGGAIGNRLVDRHRDWLQWQIIQNANSYEEGLSSAWAPFKALWSDRNPDTEQAMMSYLEPDGVKLVYTHGHKDLESLSPDNWNMDLFFLASRDAKRAQMDLFYDFRTNIAMFPQWQAAARTYQPETLILWGTNDIFFIPSAGEMYLRDLPDAELVRLDSGHFVVEDSLDDVVTAINTFYDGRVRSSR</sequence>
<name>A0ABW1KBK0_9ACTN</name>
<proteinExistence type="predicted"/>
<dbReference type="GO" id="GO:0016787">
    <property type="term" value="F:hydrolase activity"/>
    <property type="evidence" value="ECO:0007669"/>
    <property type="project" value="UniProtKB-KW"/>
</dbReference>
<protein>
    <submittedName>
        <fullName evidence="3">Alpha/beta fold hydrolase</fullName>
    </submittedName>
</protein>
<gene>
    <name evidence="3" type="ORF">ACFP2T_18565</name>
</gene>
<dbReference type="Pfam" id="PF00561">
    <property type="entry name" value="Abhydrolase_1"/>
    <property type="match status" value="1"/>
</dbReference>
<dbReference type="InterPro" id="IPR000073">
    <property type="entry name" value="AB_hydrolase_1"/>
</dbReference>
<evidence type="ECO:0000313" key="4">
    <source>
        <dbReference type="Proteomes" id="UP001596203"/>
    </source>
</evidence>
<dbReference type="Proteomes" id="UP001596203">
    <property type="component" value="Unassembled WGS sequence"/>
</dbReference>
<evidence type="ECO:0000313" key="3">
    <source>
        <dbReference type="EMBL" id="MFC6018199.1"/>
    </source>
</evidence>